<dbReference type="Proteomes" id="UP000515211">
    <property type="component" value="Chromosome 1"/>
</dbReference>
<organism evidence="2 3">
    <name type="scientific">Arachis duranensis</name>
    <name type="common">Wild peanut</name>
    <dbReference type="NCBI Taxonomy" id="130453"/>
    <lineage>
        <taxon>Eukaryota</taxon>
        <taxon>Viridiplantae</taxon>
        <taxon>Streptophyta</taxon>
        <taxon>Embryophyta</taxon>
        <taxon>Tracheophyta</taxon>
        <taxon>Spermatophyta</taxon>
        <taxon>Magnoliopsida</taxon>
        <taxon>eudicotyledons</taxon>
        <taxon>Gunneridae</taxon>
        <taxon>Pentapetalae</taxon>
        <taxon>rosids</taxon>
        <taxon>fabids</taxon>
        <taxon>Fabales</taxon>
        <taxon>Fabaceae</taxon>
        <taxon>Papilionoideae</taxon>
        <taxon>50 kb inversion clade</taxon>
        <taxon>dalbergioids sensu lato</taxon>
        <taxon>Dalbergieae</taxon>
        <taxon>Pterocarpus clade</taxon>
        <taxon>Arachis</taxon>
    </lineage>
</organism>
<feature type="region of interest" description="Disordered" evidence="1">
    <location>
        <begin position="45"/>
        <end position="66"/>
    </location>
</feature>
<dbReference type="AlphaFoldDB" id="A0A6P4DP44"/>
<evidence type="ECO:0000256" key="1">
    <source>
        <dbReference type="SAM" id="MobiDB-lite"/>
    </source>
</evidence>
<dbReference type="OrthoDB" id="1751327at2759"/>
<accession>A0A6P4DP44</accession>
<reference evidence="3" key="2">
    <citation type="submission" date="2025-08" db="UniProtKB">
        <authorList>
            <consortium name="RefSeq"/>
        </authorList>
    </citation>
    <scope>IDENTIFICATION</scope>
    <source>
        <tissue evidence="3">Whole plant</tissue>
    </source>
</reference>
<dbReference type="KEGG" id="adu:107491233"/>
<dbReference type="Pfam" id="PF08284">
    <property type="entry name" value="RVP_2"/>
    <property type="match status" value="1"/>
</dbReference>
<evidence type="ECO:0000313" key="3">
    <source>
        <dbReference type="RefSeq" id="XP_015967525.1"/>
    </source>
</evidence>
<dbReference type="RefSeq" id="XP_015967525.1">
    <property type="nucleotide sequence ID" value="XM_016112039.1"/>
</dbReference>
<evidence type="ECO:0000313" key="2">
    <source>
        <dbReference type="Proteomes" id="UP000515211"/>
    </source>
</evidence>
<sequence>MEIRTFSDLVNKVRVVEEYAKTVVSSKDTHRENTSRGRGKYFQKRGQNFKRGGHAPQGQGGFRKNTHNQFQYTKGRGNQSKLSPELTCVVTSIVACLVTLRGDCTRGKNPNAGQSQHQGRVFSVNANDATKADPLMRGNYLIGDKFLIALYDIGASHSFISFDKVEELGLKVSELAFELHVHTLHQTVMTRSGYK</sequence>
<reference evidence="2" key="1">
    <citation type="journal article" date="2016" name="Nat. Genet.">
        <title>The genome sequences of Arachis duranensis and Arachis ipaensis, the diploid ancestors of cultivated peanut.</title>
        <authorList>
            <person name="Bertioli D.J."/>
            <person name="Cannon S.B."/>
            <person name="Froenicke L."/>
            <person name="Huang G."/>
            <person name="Farmer A.D."/>
            <person name="Cannon E.K."/>
            <person name="Liu X."/>
            <person name="Gao D."/>
            <person name="Clevenger J."/>
            <person name="Dash S."/>
            <person name="Ren L."/>
            <person name="Moretzsohn M.C."/>
            <person name="Shirasawa K."/>
            <person name="Huang W."/>
            <person name="Vidigal B."/>
            <person name="Abernathy B."/>
            <person name="Chu Y."/>
            <person name="Niederhuth C.E."/>
            <person name="Umale P."/>
            <person name="Araujo A.C."/>
            <person name="Kozik A."/>
            <person name="Kim K.D."/>
            <person name="Burow M.D."/>
            <person name="Varshney R.K."/>
            <person name="Wang X."/>
            <person name="Zhang X."/>
            <person name="Barkley N."/>
            <person name="Guimaraes P.M."/>
            <person name="Isobe S."/>
            <person name="Guo B."/>
            <person name="Liao B."/>
            <person name="Stalker H.T."/>
            <person name="Schmitz R.J."/>
            <person name="Scheffler B.E."/>
            <person name="Leal-Bertioli S.C."/>
            <person name="Xun X."/>
            <person name="Jackson S.A."/>
            <person name="Michelmore R."/>
            <person name="Ozias-Akins P."/>
        </authorList>
    </citation>
    <scope>NUCLEOTIDE SEQUENCE [LARGE SCALE GENOMIC DNA]</scope>
    <source>
        <strain evidence="2">cv. V14167</strain>
    </source>
</reference>
<protein>
    <submittedName>
        <fullName evidence="3">Uncharacterized protein LOC107491233</fullName>
    </submittedName>
</protein>
<keyword evidence="2" id="KW-1185">Reference proteome</keyword>
<dbReference type="GeneID" id="107491233"/>
<gene>
    <name evidence="3" type="primary">LOC107491233</name>
</gene>
<proteinExistence type="predicted"/>
<name>A0A6P4DP44_ARADU</name>